<dbReference type="Pfam" id="PF20239">
    <property type="entry name" value="DUF6596"/>
    <property type="match status" value="1"/>
</dbReference>
<reference evidence="2 3" key="1">
    <citation type="submission" date="2017-12" db="EMBL/GenBank/DDBJ databases">
        <title>Phylogenetic diversity of female urinary microbiome.</title>
        <authorList>
            <person name="Thomas-White K."/>
            <person name="Wolfe A.J."/>
        </authorList>
    </citation>
    <scope>NUCLEOTIDE SEQUENCE [LARGE SCALE GENOMIC DNA]</scope>
    <source>
        <strain evidence="2 3">UMB0777</strain>
    </source>
</reference>
<evidence type="ECO:0000313" key="3">
    <source>
        <dbReference type="Proteomes" id="UP000234662"/>
    </source>
</evidence>
<dbReference type="PANTHER" id="PTHR47756:SF2">
    <property type="entry name" value="BLL6612 PROTEIN"/>
    <property type="match status" value="1"/>
</dbReference>
<dbReference type="AlphaFoldDB" id="A0A2I1R1C6"/>
<evidence type="ECO:0000259" key="1">
    <source>
        <dbReference type="Pfam" id="PF20239"/>
    </source>
</evidence>
<sequence>MIRREAHTAAEHAARASYSRLVALLAASSGDLALAEDALATAFERALVTWSADGVPANPEGWLLTVARNEQRDVWKSAAHRTSTVLDDSLSPGATAVTPFDDVDPDAIPDKRLELLFACAHPAIDVAARTPLMMQSVLGFEATDIAGAFAVAPSAMSQRLVRAKRRIRDARIPFVVPDRASMPGRLPAVLEAVYGCFAITWNDADGADPDTVESMAGESLYLAVTLASLLDDPEAWGLAALIALSLSRAPARIGPFVPLEEQDPSTWDEELIRDGEVMLRRASSFGRPHGRFQLEAAMQSVHADRSRTGVVDWAALRSLSSALVSVSPTLGARVAHAGIVGRASSALDGLSLLDELSGDAADFGPFHAARADLLVRAGHCDAAREHFERAAVLTGDERAQDYLRRRAGEVSQDRRE</sequence>
<protein>
    <submittedName>
        <fullName evidence="2">RNA polymerase subunit sigma-70</fullName>
    </submittedName>
</protein>
<accession>A0A2I1R1C6</accession>
<dbReference type="PANTHER" id="PTHR47756">
    <property type="entry name" value="BLL6612 PROTEIN-RELATED"/>
    <property type="match status" value="1"/>
</dbReference>
<evidence type="ECO:0000313" key="2">
    <source>
        <dbReference type="EMBL" id="PKZ62914.1"/>
    </source>
</evidence>
<gene>
    <name evidence="2" type="ORF">CYJ73_24425</name>
</gene>
<comment type="caution">
    <text evidence="2">The sequence shown here is derived from an EMBL/GenBank/DDBJ whole genome shotgun (WGS) entry which is preliminary data.</text>
</comment>
<dbReference type="InterPro" id="IPR046531">
    <property type="entry name" value="DUF6596"/>
</dbReference>
<dbReference type="GO" id="GO:0003700">
    <property type="term" value="F:DNA-binding transcription factor activity"/>
    <property type="evidence" value="ECO:0007669"/>
    <property type="project" value="InterPro"/>
</dbReference>
<dbReference type="SUPFAM" id="SSF88659">
    <property type="entry name" value="Sigma3 and sigma4 domains of RNA polymerase sigma factors"/>
    <property type="match status" value="1"/>
</dbReference>
<dbReference type="EMBL" id="PKJC01000038">
    <property type="protein sequence ID" value="PKZ62914.1"/>
    <property type="molecule type" value="Genomic_DNA"/>
</dbReference>
<proteinExistence type="predicted"/>
<feature type="domain" description="DUF6596" evidence="1">
    <location>
        <begin position="185"/>
        <end position="282"/>
    </location>
</feature>
<dbReference type="RefSeq" id="WP_101822941.1">
    <property type="nucleotide sequence ID" value="NZ_PKJC01000038.1"/>
</dbReference>
<dbReference type="Gene3D" id="1.10.1740.10">
    <property type="match status" value="1"/>
</dbReference>
<name>A0A2I1R1C6_9ACTN</name>
<dbReference type="GO" id="GO:0006352">
    <property type="term" value="P:DNA-templated transcription initiation"/>
    <property type="evidence" value="ECO:0007669"/>
    <property type="project" value="InterPro"/>
</dbReference>
<organism evidence="2 3">
    <name type="scientific">Gordonia terrae</name>
    <dbReference type="NCBI Taxonomy" id="2055"/>
    <lineage>
        <taxon>Bacteria</taxon>
        <taxon>Bacillati</taxon>
        <taxon>Actinomycetota</taxon>
        <taxon>Actinomycetes</taxon>
        <taxon>Mycobacteriales</taxon>
        <taxon>Gordoniaceae</taxon>
        <taxon>Gordonia</taxon>
    </lineage>
</organism>
<dbReference type="InterPro" id="IPR013324">
    <property type="entry name" value="RNA_pol_sigma_r3/r4-like"/>
</dbReference>
<dbReference type="Proteomes" id="UP000234662">
    <property type="component" value="Unassembled WGS sequence"/>
</dbReference>
<dbReference type="STRING" id="2055.BCM27_13190"/>
<dbReference type="InterPro" id="IPR013325">
    <property type="entry name" value="RNA_pol_sigma_r2"/>
</dbReference>
<dbReference type="SUPFAM" id="SSF88946">
    <property type="entry name" value="Sigma2 domain of RNA polymerase sigma factors"/>
    <property type="match status" value="1"/>
</dbReference>